<evidence type="ECO:0000256" key="1">
    <source>
        <dbReference type="ARBA" id="ARBA00022679"/>
    </source>
</evidence>
<dbReference type="CDD" id="cd04301">
    <property type="entry name" value="NAT_SF"/>
    <property type="match status" value="1"/>
</dbReference>
<keyword evidence="5" id="KW-1185">Reference proteome</keyword>
<accession>A0A7M2X3H6</accession>
<reference evidence="4 5" key="1">
    <citation type="submission" date="2020-10" db="EMBL/GenBank/DDBJ databases">
        <title>Wide distribution of Phycisphaera-like planctomycetes from WD2101 soil group in peatlands and genome analysis of the first cultivated representative.</title>
        <authorList>
            <person name="Dedysh S.N."/>
            <person name="Beletsky A.V."/>
            <person name="Ivanova A."/>
            <person name="Kulichevskaya I.S."/>
            <person name="Suzina N.E."/>
            <person name="Philippov D.A."/>
            <person name="Rakitin A.L."/>
            <person name="Mardanov A.V."/>
            <person name="Ravin N.V."/>
        </authorList>
    </citation>
    <scope>NUCLEOTIDE SEQUENCE [LARGE SCALE GENOMIC DNA]</scope>
    <source>
        <strain evidence="4 5">M1803</strain>
    </source>
</reference>
<organism evidence="4 5">
    <name type="scientific">Humisphaera borealis</name>
    <dbReference type="NCBI Taxonomy" id="2807512"/>
    <lineage>
        <taxon>Bacteria</taxon>
        <taxon>Pseudomonadati</taxon>
        <taxon>Planctomycetota</taxon>
        <taxon>Phycisphaerae</taxon>
        <taxon>Tepidisphaerales</taxon>
        <taxon>Tepidisphaeraceae</taxon>
        <taxon>Humisphaera</taxon>
    </lineage>
</organism>
<evidence type="ECO:0000256" key="2">
    <source>
        <dbReference type="ARBA" id="ARBA00023315"/>
    </source>
</evidence>
<dbReference type="PANTHER" id="PTHR43072">
    <property type="entry name" value="N-ACETYLTRANSFERASE"/>
    <property type="match status" value="1"/>
</dbReference>
<evidence type="ECO:0000313" key="4">
    <source>
        <dbReference type="EMBL" id="QOV92179.1"/>
    </source>
</evidence>
<dbReference type="KEGG" id="hbs:IPV69_12815"/>
<gene>
    <name evidence="4" type="ORF">IPV69_12815</name>
</gene>
<keyword evidence="2" id="KW-0012">Acyltransferase</keyword>
<protein>
    <submittedName>
        <fullName evidence="4">N-acetyltransferase</fullName>
    </submittedName>
</protein>
<dbReference type="PROSITE" id="PS51186">
    <property type="entry name" value="GNAT"/>
    <property type="match status" value="1"/>
</dbReference>
<dbReference type="InterPro" id="IPR000182">
    <property type="entry name" value="GNAT_dom"/>
</dbReference>
<dbReference type="InterPro" id="IPR016181">
    <property type="entry name" value="Acyl_CoA_acyltransferase"/>
</dbReference>
<evidence type="ECO:0000259" key="3">
    <source>
        <dbReference type="PROSITE" id="PS51186"/>
    </source>
</evidence>
<dbReference type="AlphaFoldDB" id="A0A7M2X3H6"/>
<name>A0A7M2X3H6_9BACT</name>
<evidence type="ECO:0000313" key="5">
    <source>
        <dbReference type="Proteomes" id="UP000593765"/>
    </source>
</evidence>
<dbReference type="SUPFAM" id="SSF55729">
    <property type="entry name" value="Acyl-CoA N-acyltransferases (Nat)"/>
    <property type="match status" value="1"/>
</dbReference>
<keyword evidence="1" id="KW-0808">Transferase</keyword>
<dbReference type="EMBL" id="CP063458">
    <property type="protein sequence ID" value="QOV92179.1"/>
    <property type="molecule type" value="Genomic_DNA"/>
</dbReference>
<dbReference type="Pfam" id="PF13420">
    <property type="entry name" value="Acetyltransf_4"/>
    <property type="match status" value="1"/>
</dbReference>
<dbReference type="PANTHER" id="PTHR43072:SF23">
    <property type="entry name" value="UPF0039 PROTEIN C11D3.02C"/>
    <property type="match status" value="1"/>
</dbReference>
<dbReference type="RefSeq" id="WP_206295510.1">
    <property type="nucleotide sequence ID" value="NZ_CP063458.1"/>
</dbReference>
<feature type="domain" description="N-acetyltransferase" evidence="3">
    <location>
        <begin position="8"/>
        <end position="169"/>
    </location>
</feature>
<proteinExistence type="predicted"/>
<dbReference type="GO" id="GO:0016747">
    <property type="term" value="F:acyltransferase activity, transferring groups other than amino-acyl groups"/>
    <property type="evidence" value="ECO:0007669"/>
    <property type="project" value="InterPro"/>
</dbReference>
<sequence>MPDPHIPVQIRPATLADLPAINDIYNHYVIHSTCTYQEEPETMESRIAWFHRHGVSHSIVVATDDVGTILGWGSLSAFHPRSAYRFTVENSVYLRHDVRGRGLGKAILAELISRARDLGFRSIIALIDAEQAASVALHKRAGFTLAGRLTQVGFKFGQWLDVVYMQLTL</sequence>
<dbReference type="Proteomes" id="UP000593765">
    <property type="component" value="Chromosome"/>
</dbReference>
<dbReference type="Gene3D" id="3.40.630.30">
    <property type="match status" value="1"/>
</dbReference>